<comment type="caution">
    <text evidence="4">The sequence shown here is derived from an EMBL/GenBank/DDBJ whole genome shotgun (WGS) entry which is preliminary data.</text>
</comment>
<evidence type="ECO:0000313" key="4">
    <source>
        <dbReference type="EMBL" id="TQS40298.1"/>
    </source>
</evidence>
<dbReference type="GO" id="GO:0000160">
    <property type="term" value="P:phosphorelay signal transduction system"/>
    <property type="evidence" value="ECO:0007669"/>
    <property type="project" value="InterPro"/>
</dbReference>
<dbReference type="InParanoid" id="A0A545AG38"/>
<dbReference type="CDD" id="cd00156">
    <property type="entry name" value="REC"/>
    <property type="match status" value="1"/>
</dbReference>
<dbReference type="SUPFAM" id="SSF52172">
    <property type="entry name" value="CheY-like"/>
    <property type="match status" value="1"/>
</dbReference>
<reference evidence="4 5" key="1">
    <citation type="submission" date="2019-07" db="EMBL/GenBank/DDBJ databases">
        <title>Cryptosporangium phraense sp. nov., isolated from plant litter.</title>
        <authorList>
            <person name="Suriyachadkun C."/>
        </authorList>
    </citation>
    <scope>NUCLEOTIDE SEQUENCE [LARGE SCALE GENOMIC DNA]</scope>
    <source>
        <strain evidence="4 5">A-T 5661</strain>
    </source>
</reference>
<sequence>MRFGAVSFRAASSQSVTISDTLLTSSRPFDEGRPQPCGGHFGGTAATEPQPGRTRSSTRRANATDMAAIGDLPVRSDRSRRVLILEDQPDLAALFTLQLQALGWSVDQVCTEAEVLAVASSRPPDAIIIDTLVPTTAGQPLVERIRAGLAGHPCRLIISTIYEPSDFADVDVDAVLALPHHRAALEYALLA</sequence>
<dbReference type="Gene3D" id="3.40.50.2300">
    <property type="match status" value="1"/>
</dbReference>
<feature type="modified residue" description="4-aspartylphosphate" evidence="1">
    <location>
        <position position="130"/>
    </location>
</feature>
<dbReference type="Pfam" id="PF00072">
    <property type="entry name" value="Response_reg"/>
    <property type="match status" value="1"/>
</dbReference>
<dbReference type="AlphaFoldDB" id="A0A545AG38"/>
<dbReference type="InterPro" id="IPR001789">
    <property type="entry name" value="Sig_transdc_resp-reg_receiver"/>
</dbReference>
<dbReference type="Proteomes" id="UP000317982">
    <property type="component" value="Unassembled WGS sequence"/>
</dbReference>
<evidence type="ECO:0000256" key="2">
    <source>
        <dbReference type="SAM" id="MobiDB-lite"/>
    </source>
</evidence>
<proteinExistence type="predicted"/>
<feature type="region of interest" description="Disordered" evidence="2">
    <location>
        <begin position="23"/>
        <end position="68"/>
    </location>
</feature>
<evidence type="ECO:0000259" key="3">
    <source>
        <dbReference type="PROSITE" id="PS50110"/>
    </source>
</evidence>
<evidence type="ECO:0000313" key="5">
    <source>
        <dbReference type="Proteomes" id="UP000317982"/>
    </source>
</evidence>
<dbReference type="PROSITE" id="PS50110">
    <property type="entry name" value="RESPONSE_REGULATORY"/>
    <property type="match status" value="1"/>
</dbReference>
<dbReference type="OrthoDB" id="5244745at2"/>
<gene>
    <name evidence="4" type="ORF">FL583_35360</name>
</gene>
<name>A0A545AG38_9ACTN</name>
<keyword evidence="5" id="KW-1185">Reference proteome</keyword>
<feature type="domain" description="Response regulatory" evidence="3">
    <location>
        <begin position="81"/>
        <end position="191"/>
    </location>
</feature>
<protein>
    <submittedName>
        <fullName evidence="4">Response regulator</fullName>
    </submittedName>
</protein>
<keyword evidence="1" id="KW-0597">Phosphoprotein</keyword>
<dbReference type="InterPro" id="IPR011006">
    <property type="entry name" value="CheY-like_superfamily"/>
</dbReference>
<organism evidence="4 5">
    <name type="scientific">Cryptosporangium phraense</name>
    <dbReference type="NCBI Taxonomy" id="2593070"/>
    <lineage>
        <taxon>Bacteria</taxon>
        <taxon>Bacillati</taxon>
        <taxon>Actinomycetota</taxon>
        <taxon>Actinomycetes</taxon>
        <taxon>Cryptosporangiales</taxon>
        <taxon>Cryptosporangiaceae</taxon>
        <taxon>Cryptosporangium</taxon>
    </lineage>
</organism>
<dbReference type="EMBL" id="VIRS01000043">
    <property type="protein sequence ID" value="TQS40298.1"/>
    <property type="molecule type" value="Genomic_DNA"/>
</dbReference>
<evidence type="ECO:0000256" key="1">
    <source>
        <dbReference type="PROSITE-ProRule" id="PRU00169"/>
    </source>
</evidence>
<dbReference type="SMART" id="SM00448">
    <property type="entry name" value="REC"/>
    <property type="match status" value="1"/>
</dbReference>
<accession>A0A545AG38</accession>